<dbReference type="Pfam" id="PF01370">
    <property type="entry name" value="Epimerase"/>
    <property type="match status" value="1"/>
</dbReference>
<feature type="domain" description="NAD-dependent epimerase/dehydratase" evidence="2">
    <location>
        <begin position="25"/>
        <end position="264"/>
    </location>
</feature>
<dbReference type="OrthoDB" id="16464at2759"/>
<dbReference type="InterPro" id="IPR036291">
    <property type="entry name" value="NAD(P)-bd_dom_sf"/>
</dbReference>
<gene>
    <name evidence="3" type="ORF">KP79_PYT03898</name>
</gene>
<protein>
    <recommendedName>
        <fullName evidence="2">NAD-dependent epimerase/dehydratase domain-containing protein</fullName>
    </recommendedName>
</protein>
<dbReference type="PANTHER" id="PTHR43725">
    <property type="entry name" value="UDP-GLUCOSE 4-EPIMERASE"/>
    <property type="match status" value="1"/>
</dbReference>
<sequence>MEGWKLLIAFGWLVSTSEGDDPKNILILGGNGFIGAATSERLIAKGNNLVLLNRGNWYWDSQFTVKPHVKHLTCDRQRQLLYCEDLHRLKDTVYFDVVIDFSAYHFEAVEDVLELLKGKIGRYIYISSDSVYEVCQKNHSEPSQESDAVRPFTSEERLLMTGKDDYGHRKLECEEVLVKQRKEGGVPYVLLRLPDVIGPRDNTYRWWMYQMWLKLSGYLERQISIPKFLLNQKLSFVYSLDVADMLVQLTDSDLKNFDNAYNLGTDEMPTLLEVLESMRKHLRVENIPIPVNDSNDAIYLFPSVKLGPIDSSKAKTLLNWRPTSFDNISKQTISFYESAIRNKDFDLARKEIIKNMQAYFTKQPHNVLYGLNGVYGIKYPDTHEEL</sequence>
<dbReference type="Gene3D" id="3.40.50.720">
    <property type="entry name" value="NAD(P)-binding Rossmann-like Domain"/>
    <property type="match status" value="1"/>
</dbReference>
<keyword evidence="1" id="KW-0732">Signal</keyword>
<evidence type="ECO:0000313" key="4">
    <source>
        <dbReference type="Proteomes" id="UP000242188"/>
    </source>
</evidence>
<dbReference type="PANTHER" id="PTHR43725:SF32">
    <property type="entry name" value="NAD-DEPENDENT EPIMERASE_DEHYDRATASE DOMAIN-CONTAINING PROTEIN"/>
    <property type="match status" value="1"/>
</dbReference>
<evidence type="ECO:0000313" key="3">
    <source>
        <dbReference type="EMBL" id="OWF35330.1"/>
    </source>
</evidence>
<feature type="chain" id="PRO_5012555460" description="NAD-dependent epimerase/dehydratase domain-containing protein" evidence="1">
    <location>
        <begin position="20"/>
        <end position="386"/>
    </location>
</feature>
<dbReference type="STRING" id="6573.A0A210PFR3"/>
<evidence type="ECO:0000259" key="2">
    <source>
        <dbReference type="Pfam" id="PF01370"/>
    </source>
</evidence>
<dbReference type="InterPro" id="IPR001509">
    <property type="entry name" value="Epimerase_deHydtase"/>
</dbReference>
<dbReference type="SUPFAM" id="SSF51735">
    <property type="entry name" value="NAD(P)-binding Rossmann-fold domains"/>
    <property type="match status" value="1"/>
</dbReference>
<dbReference type="GO" id="GO:0005996">
    <property type="term" value="P:monosaccharide metabolic process"/>
    <property type="evidence" value="ECO:0007669"/>
    <property type="project" value="TreeGrafter"/>
</dbReference>
<dbReference type="GO" id="GO:0003978">
    <property type="term" value="F:UDP-glucose 4-epimerase activity"/>
    <property type="evidence" value="ECO:0007669"/>
    <property type="project" value="TreeGrafter"/>
</dbReference>
<proteinExistence type="predicted"/>
<name>A0A210PFR3_MIZYE</name>
<dbReference type="Proteomes" id="UP000242188">
    <property type="component" value="Unassembled WGS sequence"/>
</dbReference>
<evidence type="ECO:0000256" key="1">
    <source>
        <dbReference type="SAM" id="SignalP"/>
    </source>
</evidence>
<comment type="caution">
    <text evidence="3">The sequence shown here is derived from an EMBL/GenBank/DDBJ whole genome shotgun (WGS) entry which is preliminary data.</text>
</comment>
<dbReference type="AlphaFoldDB" id="A0A210PFR3"/>
<dbReference type="GO" id="GO:0005829">
    <property type="term" value="C:cytosol"/>
    <property type="evidence" value="ECO:0007669"/>
    <property type="project" value="TreeGrafter"/>
</dbReference>
<dbReference type="EMBL" id="NEDP02076732">
    <property type="protein sequence ID" value="OWF35330.1"/>
    <property type="molecule type" value="Genomic_DNA"/>
</dbReference>
<organism evidence="3 4">
    <name type="scientific">Mizuhopecten yessoensis</name>
    <name type="common">Japanese scallop</name>
    <name type="synonym">Patinopecten yessoensis</name>
    <dbReference type="NCBI Taxonomy" id="6573"/>
    <lineage>
        <taxon>Eukaryota</taxon>
        <taxon>Metazoa</taxon>
        <taxon>Spiralia</taxon>
        <taxon>Lophotrochozoa</taxon>
        <taxon>Mollusca</taxon>
        <taxon>Bivalvia</taxon>
        <taxon>Autobranchia</taxon>
        <taxon>Pteriomorphia</taxon>
        <taxon>Pectinida</taxon>
        <taxon>Pectinoidea</taxon>
        <taxon>Pectinidae</taxon>
        <taxon>Mizuhopecten</taxon>
    </lineage>
</organism>
<reference evidence="3 4" key="1">
    <citation type="journal article" date="2017" name="Nat. Ecol. Evol.">
        <title>Scallop genome provides insights into evolution of bilaterian karyotype and development.</title>
        <authorList>
            <person name="Wang S."/>
            <person name="Zhang J."/>
            <person name="Jiao W."/>
            <person name="Li J."/>
            <person name="Xun X."/>
            <person name="Sun Y."/>
            <person name="Guo X."/>
            <person name="Huan P."/>
            <person name="Dong B."/>
            <person name="Zhang L."/>
            <person name="Hu X."/>
            <person name="Sun X."/>
            <person name="Wang J."/>
            <person name="Zhao C."/>
            <person name="Wang Y."/>
            <person name="Wang D."/>
            <person name="Huang X."/>
            <person name="Wang R."/>
            <person name="Lv J."/>
            <person name="Li Y."/>
            <person name="Zhang Z."/>
            <person name="Liu B."/>
            <person name="Lu W."/>
            <person name="Hui Y."/>
            <person name="Liang J."/>
            <person name="Zhou Z."/>
            <person name="Hou R."/>
            <person name="Li X."/>
            <person name="Liu Y."/>
            <person name="Li H."/>
            <person name="Ning X."/>
            <person name="Lin Y."/>
            <person name="Zhao L."/>
            <person name="Xing Q."/>
            <person name="Dou J."/>
            <person name="Li Y."/>
            <person name="Mao J."/>
            <person name="Guo H."/>
            <person name="Dou H."/>
            <person name="Li T."/>
            <person name="Mu C."/>
            <person name="Jiang W."/>
            <person name="Fu Q."/>
            <person name="Fu X."/>
            <person name="Miao Y."/>
            <person name="Liu J."/>
            <person name="Yu Q."/>
            <person name="Li R."/>
            <person name="Liao H."/>
            <person name="Li X."/>
            <person name="Kong Y."/>
            <person name="Jiang Z."/>
            <person name="Chourrout D."/>
            <person name="Li R."/>
            <person name="Bao Z."/>
        </authorList>
    </citation>
    <scope>NUCLEOTIDE SEQUENCE [LARGE SCALE GENOMIC DNA]</scope>
    <source>
        <strain evidence="3 4">PY_sf001</strain>
    </source>
</reference>
<keyword evidence="4" id="KW-1185">Reference proteome</keyword>
<feature type="signal peptide" evidence="1">
    <location>
        <begin position="1"/>
        <end position="19"/>
    </location>
</feature>
<accession>A0A210PFR3</accession>